<evidence type="ECO:0000256" key="1">
    <source>
        <dbReference type="ARBA" id="ARBA00005564"/>
    </source>
</evidence>
<evidence type="ECO:0000313" key="3">
    <source>
        <dbReference type="Proteomes" id="UP000758155"/>
    </source>
</evidence>
<name>A0A9P4WIY3_9PLEO</name>
<dbReference type="FunFam" id="2.130.10.10:FF:000244">
    <property type="entry name" value="Carboxy-cis,cis-muconate cyclase"/>
    <property type="match status" value="1"/>
</dbReference>
<dbReference type="InterPro" id="IPR015943">
    <property type="entry name" value="WD40/YVTN_repeat-like_dom_sf"/>
</dbReference>
<evidence type="ECO:0000313" key="2">
    <source>
        <dbReference type="EMBL" id="KAF3033620.1"/>
    </source>
</evidence>
<evidence type="ECO:0008006" key="4">
    <source>
        <dbReference type="Google" id="ProtNLM"/>
    </source>
</evidence>
<dbReference type="AlphaFoldDB" id="A0A9P4WIY3"/>
<dbReference type="InterPro" id="IPR019405">
    <property type="entry name" value="Lactonase_7-beta_prop"/>
</dbReference>
<dbReference type="PANTHER" id="PTHR30344:SF4">
    <property type="entry name" value="CYCLASE, PUTATIVE (AFU_ORTHOLOGUE AFUA_6G11580)-RELATED"/>
    <property type="match status" value="1"/>
</dbReference>
<proteinExistence type="inferred from homology"/>
<dbReference type="EMBL" id="SWKV01000078">
    <property type="protein sequence ID" value="KAF3033620.1"/>
    <property type="molecule type" value="Genomic_DNA"/>
</dbReference>
<dbReference type="SUPFAM" id="SSF75011">
    <property type="entry name" value="3-carboxy-cis,cis-mucoante lactonizing enzyme"/>
    <property type="match status" value="1"/>
</dbReference>
<dbReference type="OrthoDB" id="1715191at2759"/>
<dbReference type="Gene3D" id="2.130.10.10">
    <property type="entry name" value="YVTN repeat-like/Quinoprotein amine dehydrogenase"/>
    <property type="match status" value="1"/>
</dbReference>
<keyword evidence="3" id="KW-1185">Reference proteome</keyword>
<dbReference type="GO" id="GO:0017057">
    <property type="term" value="F:6-phosphogluconolactonase activity"/>
    <property type="evidence" value="ECO:0007669"/>
    <property type="project" value="TreeGrafter"/>
</dbReference>
<sequence length="363" mass="41227">MTKHHLMCGTWVKPGIIITVSFDTETLKLELVKKTEIPHDEPISWMSFDHQRKNIYGSSMKRWTSFRVDSPSEIVQTGSYPLGGHPRANDADTRTRAIFNLPAKQPPYAVYCNPFYDHAGYGNVFSVDSSGAIKENIQNYEYCEKTAIHGMVFDPSETYLYSADMWANRIWCHRKIDGEGRMETVGYTEATQPKDHPRWVEMHPTGQYLYALMEGGNRLCEYVIDPQTKLPVYTHKTFPLIPPGIPNADTQYRSDVVFLNSSATYLFATSRSNTPKHLTGYIAAFKIAPSGAIEKQLFLNPTPTSGGHSNAVSPCPWSDEWLALTDDEEGGIEIYRWKDEFLARVARLEIKEPGFGMNAIWYD</sequence>
<dbReference type="Pfam" id="PF10282">
    <property type="entry name" value="Lactonase"/>
    <property type="match status" value="1"/>
</dbReference>
<comment type="similarity">
    <text evidence="1">Belongs to the cycloisomerase 2 family.</text>
</comment>
<protein>
    <recommendedName>
        <fullName evidence="4">Carboxy-cis,cis-muconate cyclase</fullName>
    </recommendedName>
</protein>
<organism evidence="2 3">
    <name type="scientific">Didymella heteroderae</name>
    <dbReference type="NCBI Taxonomy" id="1769908"/>
    <lineage>
        <taxon>Eukaryota</taxon>
        <taxon>Fungi</taxon>
        <taxon>Dikarya</taxon>
        <taxon>Ascomycota</taxon>
        <taxon>Pezizomycotina</taxon>
        <taxon>Dothideomycetes</taxon>
        <taxon>Pleosporomycetidae</taxon>
        <taxon>Pleosporales</taxon>
        <taxon>Pleosporineae</taxon>
        <taxon>Didymellaceae</taxon>
        <taxon>Didymella</taxon>
    </lineage>
</organism>
<comment type="caution">
    <text evidence="2">The sequence shown here is derived from an EMBL/GenBank/DDBJ whole genome shotgun (WGS) entry which is preliminary data.</text>
</comment>
<reference evidence="2" key="1">
    <citation type="submission" date="2019-04" db="EMBL/GenBank/DDBJ databases">
        <title>Sequencing of skin fungus with MAO and IRED activity.</title>
        <authorList>
            <person name="Marsaioli A.J."/>
            <person name="Bonatto J.M.C."/>
            <person name="Reis Junior O."/>
        </authorList>
    </citation>
    <scope>NUCLEOTIDE SEQUENCE</scope>
    <source>
        <strain evidence="2">28M1</strain>
    </source>
</reference>
<accession>A0A9P4WIY3</accession>
<dbReference type="InterPro" id="IPR050282">
    <property type="entry name" value="Cycloisomerase_2"/>
</dbReference>
<dbReference type="Proteomes" id="UP000758155">
    <property type="component" value="Unassembled WGS sequence"/>
</dbReference>
<dbReference type="PANTHER" id="PTHR30344">
    <property type="entry name" value="6-PHOSPHOGLUCONOLACTONASE-RELATED"/>
    <property type="match status" value="1"/>
</dbReference>
<gene>
    <name evidence="2" type="ORF">E8E12_002255</name>
</gene>